<feature type="repeat" description="ANK" evidence="3">
    <location>
        <begin position="54"/>
        <end position="86"/>
    </location>
</feature>
<evidence type="ECO:0000313" key="6">
    <source>
        <dbReference type="Proteomes" id="UP001497623"/>
    </source>
</evidence>
<dbReference type="InterPro" id="IPR002110">
    <property type="entry name" value="Ankyrin_rpt"/>
</dbReference>
<comment type="caution">
    <text evidence="5">The sequence shown here is derived from an EMBL/GenBank/DDBJ whole genome shotgun (WGS) entry which is preliminary data.</text>
</comment>
<dbReference type="Proteomes" id="UP001497623">
    <property type="component" value="Unassembled WGS sequence"/>
</dbReference>
<dbReference type="PANTHER" id="PTHR24171:SF9">
    <property type="entry name" value="ANKYRIN REPEAT DOMAIN-CONTAINING PROTEIN 39"/>
    <property type="match status" value="1"/>
</dbReference>
<dbReference type="PANTHER" id="PTHR24171">
    <property type="entry name" value="ANKYRIN REPEAT DOMAIN-CONTAINING PROTEIN 39-RELATED"/>
    <property type="match status" value="1"/>
</dbReference>
<dbReference type="InterPro" id="IPR036770">
    <property type="entry name" value="Ankyrin_rpt-contain_sf"/>
</dbReference>
<name>A0AAV2QU53_MEGNR</name>
<sequence>MKKLAVAWFAALVGAILATNGLDLWNAAKLGDLDSVNKILARGTDPNWQNPDKYNETALHRASIENNLAVVNALLAGGADIDALNESGRTPIMYATFEGHLNRVQTLIT</sequence>
<dbReference type="SUPFAM" id="SSF48403">
    <property type="entry name" value="Ankyrin repeat"/>
    <property type="match status" value="1"/>
</dbReference>
<organism evidence="5 6">
    <name type="scientific">Meganyctiphanes norvegica</name>
    <name type="common">Northern krill</name>
    <name type="synonym">Thysanopoda norvegica</name>
    <dbReference type="NCBI Taxonomy" id="48144"/>
    <lineage>
        <taxon>Eukaryota</taxon>
        <taxon>Metazoa</taxon>
        <taxon>Ecdysozoa</taxon>
        <taxon>Arthropoda</taxon>
        <taxon>Crustacea</taxon>
        <taxon>Multicrustacea</taxon>
        <taxon>Malacostraca</taxon>
        <taxon>Eumalacostraca</taxon>
        <taxon>Eucarida</taxon>
        <taxon>Euphausiacea</taxon>
        <taxon>Euphausiidae</taxon>
        <taxon>Meganyctiphanes</taxon>
    </lineage>
</organism>
<feature type="chain" id="PRO_5043393812" description="Ankyrin repeat domain-containing protein" evidence="4">
    <location>
        <begin position="19"/>
        <end position="109"/>
    </location>
</feature>
<feature type="non-terminal residue" evidence="5">
    <location>
        <position position="109"/>
    </location>
</feature>
<evidence type="ECO:0000313" key="5">
    <source>
        <dbReference type="EMBL" id="CAL4095599.1"/>
    </source>
</evidence>
<dbReference type="AlphaFoldDB" id="A0AAV2QU53"/>
<dbReference type="Pfam" id="PF12796">
    <property type="entry name" value="Ank_2"/>
    <property type="match status" value="1"/>
</dbReference>
<evidence type="ECO:0000256" key="3">
    <source>
        <dbReference type="PROSITE-ProRule" id="PRU00023"/>
    </source>
</evidence>
<evidence type="ECO:0008006" key="7">
    <source>
        <dbReference type="Google" id="ProtNLM"/>
    </source>
</evidence>
<evidence type="ECO:0000256" key="4">
    <source>
        <dbReference type="SAM" id="SignalP"/>
    </source>
</evidence>
<dbReference type="PROSITE" id="PS50297">
    <property type="entry name" value="ANK_REP_REGION"/>
    <property type="match status" value="2"/>
</dbReference>
<evidence type="ECO:0000256" key="1">
    <source>
        <dbReference type="ARBA" id="ARBA00022737"/>
    </source>
</evidence>
<reference evidence="5 6" key="1">
    <citation type="submission" date="2024-05" db="EMBL/GenBank/DDBJ databases">
        <authorList>
            <person name="Wallberg A."/>
        </authorList>
    </citation>
    <scope>NUCLEOTIDE SEQUENCE [LARGE SCALE GENOMIC DNA]</scope>
</reference>
<proteinExistence type="predicted"/>
<dbReference type="EMBL" id="CAXKWB010009669">
    <property type="protein sequence ID" value="CAL4095599.1"/>
    <property type="molecule type" value="Genomic_DNA"/>
</dbReference>
<keyword evidence="1" id="KW-0677">Repeat</keyword>
<protein>
    <recommendedName>
        <fullName evidence="7">Ankyrin repeat domain-containing protein</fullName>
    </recommendedName>
</protein>
<feature type="repeat" description="ANK" evidence="3">
    <location>
        <begin position="87"/>
        <end position="109"/>
    </location>
</feature>
<accession>A0AAV2QU53</accession>
<gene>
    <name evidence="5" type="ORF">MNOR_LOCUS15448</name>
</gene>
<evidence type="ECO:0000256" key="2">
    <source>
        <dbReference type="ARBA" id="ARBA00023043"/>
    </source>
</evidence>
<dbReference type="Gene3D" id="1.25.40.20">
    <property type="entry name" value="Ankyrin repeat-containing domain"/>
    <property type="match status" value="1"/>
</dbReference>
<dbReference type="PROSITE" id="PS50088">
    <property type="entry name" value="ANK_REPEAT"/>
    <property type="match status" value="2"/>
</dbReference>
<feature type="signal peptide" evidence="4">
    <location>
        <begin position="1"/>
        <end position="18"/>
    </location>
</feature>
<dbReference type="SMART" id="SM00248">
    <property type="entry name" value="ANK"/>
    <property type="match status" value="2"/>
</dbReference>
<keyword evidence="2 3" id="KW-0040">ANK repeat</keyword>
<keyword evidence="4" id="KW-0732">Signal</keyword>
<keyword evidence="6" id="KW-1185">Reference proteome</keyword>